<organism evidence="12">
    <name type="scientific">Sesamum calycinum</name>
    <dbReference type="NCBI Taxonomy" id="2727403"/>
    <lineage>
        <taxon>Eukaryota</taxon>
        <taxon>Viridiplantae</taxon>
        <taxon>Streptophyta</taxon>
        <taxon>Embryophyta</taxon>
        <taxon>Tracheophyta</taxon>
        <taxon>Spermatophyta</taxon>
        <taxon>Magnoliopsida</taxon>
        <taxon>eudicotyledons</taxon>
        <taxon>Gunneridae</taxon>
        <taxon>Pentapetalae</taxon>
        <taxon>asterids</taxon>
        <taxon>lamiids</taxon>
        <taxon>Lamiales</taxon>
        <taxon>Pedaliaceae</taxon>
        <taxon>Sesamum</taxon>
    </lineage>
</organism>
<evidence type="ECO:0000259" key="9">
    <source>
        <dbReference type="PROSITE" id="PS50089"/>
    </source>
</evidence>
<dbReference type="InterPro" id="IPR001841">
    <property type="entry name" value="Znf_RING"/>
</dbReference>
<dbReference type="InterPro" id="IPR037275">
    <property type="entry name" value="Znf_CTCHY_sf"/>
</dbReference>
<dbReference type="Pfam" id="PF05495">
    <property type="entry name" value="zf-CHY"/>
    <property type="match status" value="1"/>
</dbReference>
<name>A0AAW2SC86_9LAMI</name>
<dbReference type="SUPFAM" id="SSF57850">
    <property type="entry name" value="RING/U-box"/>
    <property type="match status" value="1"/>
</dbReference>
<evidence type="ECO:0000256" key="3">
    <source>
        <dbReference type="ARBA" id="ARBA00022723"/>
    </source>
</evidence>
<evidence type="ECO:0000256" key="5">
    <source>
        <dbReference type="ARBA" id="ARBA00022786"/>
    </source>
</evidence>
<evidence type="ECO:0000256" key="6">
    <source>
        <dbReference type="ARBA" id="ARBA00022833"/>
    </source>
</evidence>
<dbReference type="SUPFAM" id="SSF161219">
    <property type="entry name" value="CHY zinc finger-like"/>
    <property type="match status" value="1"/>
</dbReference>
<dbReference type="InterPro" id="IPR013083">
    <property type="entry name" value="Znf_RING/FYVE/PHD"/>
</dbReference>
<dbReference type="Pfam" id="PF14599">
    <property type="entry name" value="zinc_ribbon_6"/>
    <property type="match status" value="1"/>
</dbReference>
<dbReference type="SUPFAM" id="SSF161245">
    <property type="entry name" value="Zinc hairpin stack"/>
    <property type="match status" value="1"/>
</dbReference>
<feature type="domain" description="CTCHY-type" evidence="11">
    <location>
        <begin position="106"/>
        <end position="178"/>
    </location>
</feature>
<reference evidence="12" key="2">
    <citation type="journal article" date="2024" name="Plant">
        <title>Genomic evolution and insights into agronomic trait innovations of Sesamum species.</title>
        <authorList>
            <person name="Miao H."/>
            <person name="Wang L."/>
            <person name="Qu L."/>
            <person name="Liu H."/>
            <person name="Sun Y."/>
            <person name="Le M."/>
            <person name="Wang Q."/>
            <person name="Wei S."/>
            <person name="Zheng Y."/>
            <person name="Lin W."/>
            <person name="Duan Y."/>
            <person name="Cao H."/>
            <person name="Xiong S."/>
            <person name="Wang X."/>
            <person name="Wei L."/>
            <person name="Li C."/>
            <person name="Ma Q."/>
            <person name="Ju M."/>
            <person name="Zhao R."/>
            <person name="Li G."/>
            <person name="Mu C."/>
            <person name="Tian Q."/>
            <person name="Mei H."/>
            <person name="Zhang T."/>
            <person name="Gao T."/>
            <person name="Zhang H."/>
        </authorList>
    </citation>
    <scope>NUCLEOTIDE SEQUENCE</scope>
    <source>
        <strain evidence="12">KEN8</strain>
    </source>
</reference>
<comment type="pathway">
    <text evidence="2">Protein modification; protein ubiquitination.</text>
</comment>
<dbReference type="GO" id="GO:0008270">
    <property type="term" value="F:zinc ion binding"/>
    <property type="evidence" value="ECO:0007669"/>
    <property type="project" value="UniProtKB-KW"/>
</dbReference>
<dbReference type="PANTHER" id="PTHR21319">
    <property type="entry name" value="RING FINGER AND CHY ZINC FINGER DOMAIN-CONTAINING PROTEIN 1"/>
    <property type="match status" value="1"/>
</dbReference>
<dbReference type="Gene3D" id="3.30.40.10">
    <property type="entry name" value="Zinc/RING finger domain, C3HC4 (zinc finger)"/>
    <property type="match status" value="1"/>
</dbReference>
<dbReference type="GO" id="GO:0005634">
    <property type="term" value="C:nucleus"/>
    <property type="evidence" value="ECO:0007669"/>
    <property type="project" value="UniProtKB-SubCell"/>
</dbReference>
<dbReference type="InterPro" id="IPR008913">
    <property type="entry name" value="Znf_CHY"/>
</dbReference>
<evidence type="ECO:0000256" key="1">
    <source>
        <dbReference type="ARBA" id="ARBA00004123"/>
    </source>
</evidence>
<feature type="domain" description="CHY-type" evidence="10">
    <location>
        <begin position="28"/>
        <end position="104"/>
    </location>
</feature>
<dbReference type="GO" id="GO:0016567">
    <property type="term" value="P:protein ubiquitination"/>
    <property type="evidence" value="ECO:0007669"/>
    <property type="project" value="TreeGrafter"/>
</dbReference>
<evidence type="ECO:0000313" key="12">
    <source>
        <dbReference type="EMBL" id="KAL0390059.1"/>
    </source>
</evidence>
<protein>
    <submittedName>
        <fullName evidence="12">E3 ubiquitin-protein ligase RZFP34</fullName>
    </submittedName>
</protein>
<evidence type="ECO:0000259" key="11">
    <source>
        <dbReference type="PROSITE" id="PS51270"/>
    </source>
</evidence>
<evidence type="ECO:0000256" key="7">
    <source>
        <dbReference type="ARBA" id="ARBA00023242"/>
    </source>
</evidence>
<accession>A0AAW2SC86</accession>
<dbReference type="GO" id="GO:0006511">
    <property type="term" value="P:ubiquitin-dependent protein catabolic process"/>
    <property type="evidence" value="ECO:0007669"/>
    <property type="project" value="TreeGrafter"/>
</dbReference>
<reference evidence="12" key="1">
    <citation type="submission" date="2020-06" db="EMBL/GenBank/DDBJ databases">
        <authorList>
            <person name="Li T."/>
            <person name="Hu X."/>
            <person name="Zhang T."/>
            <person name="Song X."/>
            <person name="Zhang H."/>
            <person name="Dai N."/>
            <person name="Sheng W."/>
            <person name="Hou X."/>
            <person name="Wei L."/>
        </authorList>
    </citation>
    <scope>NUCLEOTIDE SEQUENCE</scope>
    <source>
        <strain evidence="12">KEN8</strain>
        <tissue evidence="12">Leaf</tissue>
    </source>
</reference>
<evidence type="ECO:0000256" key="8">
    <source>
        <dbReference type="PROSITE-ProRule" id="PRU00601"/>
    </source>
</evidence>
<keyword evidence="4 8" id="KW-0863">Zinc-finger</keyword>
<evidence type="ECO:0000256" key="4">
    <source>
        <dbReference type="ARBA" id="ARBA00022771"/>
    </source>
</evidence>
<dbReference type="PANTHER" id="PTHR21319:SF58">
    <property type="entry name" value="E3 UBIQUITIN-PROTEIN LIGASE RZFP34"/>
    <property type="match status" value="1"/>
</dbReference>
<dbReference type="InterPro" id="IPR037274">
    <property type="entry name" value="Znf_CHY_sf"/>
</dbReference>
<evidence type="ECO:0000259" key="10">
    <source>
        <dbReference type="PROSITE" id="PS51266"/>
    </source>
</evidence>
<dbReference type="PROSITE" id="PS51270">
    <property type="entry name" value="ZF_CTCHY"/>
    <property type="match status" value="1"/>
</dbReference>
<dbReference type="FunFam" id="2.20.28.10:FF:000009">
    <property type="entry name" value="RING finger and CHY zinc finger domain-containing protein 1"/>
    <property type="match status" value="1"/>
</dbReference>
<evidence type="ECO:0000256" key="2">
    <source>
        <dbReference type="ARBA" id="ARBA00004906"/>
    </source>
</evidence>
<gene>
    <name evidence="12" type="ORF">Scaly_0363000</name>
</gene>
<keyword evidence="6" id="KW-0862">Zinc</keyword>
<dbReference type="AlphaFoldDB" id="A0AAW2SC86"/>
<dbReference type="GO" id="GO:0061630">
    <property type="term" value="F:ubiquitin protein ligase activity"/>
    <property type="evidence" value="ECO:0007669"/>
    <property type="project" value="TreeGrafter"/>
</dbReference>
<feature type="domain" description="RING-type" evidence="9">
    <location>
        <begin position="170"/>
        <end position="212"/>
    </location>
</feature>
<comment type="caution">
    <text evidence="12">The sequence shown here is derived from an EMBL/GenBank/DDBJ whole genome shotgun (WGS) entry which is preliminary data.</text>
</comment>
<dbReference type="PROSITE" id="PS51266">
    <property type="entry name" value="ZF_CHY"/>
    <property type="match status" value="1"/>
</dbReference>
<dbReference type="InterPro" id="IPR017921">
    <property type="entry name" value="Znf_CTCHY"/>
</dbReference>
<keyword evidence="7" id="KW-0539">Nucleus</keyword>
<keyword evidence="5" id="KW-0833">Ubl conjugation pathway</keyword>
<keyword evidence="3" id="KW-0479">Metal-binding</keyword>
<dbReference type="EMBL" id="JACGWM010000002">
    <property type="protein sequence ID" value="KAL0390059.1"/>
    <property type="molecule type" value="Genomic_DNA"/>
</dbReference>
<dbReference type="Gene3D" id="2.20.28.10">
    <property type="match status" value="1"/>
</dbReference>
<comment type="subcellular location">
    <subcellularLocation>
        <location evidence="1">Nucleus</location>
    </subcellularLocation>
</comment>
<dbReference type="InterPro" id="IPR039512">
    <property type="entry name" value="RCHY1_zinc-ribbon"/>
</dbReference>
<dbReference type="PROSITE" id="PS50089">
    <property type="entry name" value="ZF_RING_2"/>
    <property type="match status" value="1"/>
</dbReference>
<sequence length="317" mass="36362">MMMSESDQQKPPIVVSEDSSKEQLQMELASANYGCKHYRRRCKIRAPCCDEVFDCRHCHNEVKNALEINPLHRHDVPRHHVKRVICSLCSTEQYVGQNCVSCGVCMGNYFCGKCKFFDDDVSKKQYHCDECGICRRTYTKIVTGGRENFFHCSKCGCASLRGTSNASQLCGLLEFLFDSTRNIAVLSCGHTIHMECVKEMERHRRYACPVCSKSICDMSNVWRKLDEEIASTPMPDMYKNKKVWILCNDCEEMCEVQFHIVGYKCLSCSSYNTRQIQGGPPPSCSSRVAEAVLYSSRREEEKKMCTKLMKHNAFFLL</sequence>
<proteinExistence type="predicted"/>